<dbReference type="HOGENOM" id="CLU_3379968_0_0_2"/>
<keyword evidence="2" id="KW-1185">Reference proteome</keyword>
<dbReference type="KEGG" id="nvn:NVIE_007490"/>
<name>A0A060HP54_9ARCH</name>
<protein>
    <submittedName>
        <fullName evidence="1">Uncharacterized protein</fullName>
    </submittedName>
</protein>
<proteinExistence type="predicted"/>
<dbReference type="EMBL" id="CP007536">
    <property type="protein sequence ID" value="AIC14962.1"/>
    <property type="molecule type" value="Genomic_DNA"/>
</dbReference>
<organism evidence="1 2">
    <name type="scientific">Nitrososphaera viennensis EN76</name>
    <dbReference type="NCBI Taxonomy" id="926571"/>
    <lineage>
        <taxon>Archaea</taxon>
        <taxon>Nitrososphaerota</taxon>
        <taxon>Nitrososphaeria</taxon>
        <taxon>Nitrososphaerales</taxon>
        <taxon>Nitrososphaeraceae</taxon>
        <taxon>Nitrososphaera</taxon>
    </lineage>
</organism>
<gene>
    <name evidence="1" type="ORF">NVIE_007490</name>
</gene>
<accession>A0A060HP54</accession>
<sequence length="33" mass="3608">MEGDMLVKEPEGRLSKFASLARKAEVPLPHSLA</sequence>
<dbReference type="Proteomes" id="UP000027093">
    <property type="component" value="Chromosome"/>
</dbReference>
<evidence type="ECO:0000313" key="1">
    <source>
        <dbReference type="EMBL" id="AIC14962.1"/>
    </source>
</evidence>
<reference evidence="1 2" key="1">
    <citation type="journal article" date="2014" name="Int. J. Syst. Evol. Microbiol.">
        <title>Nitrososphaera viennensis gen. nov., sp. nov., an aerobic and mesophilic, ammonia-oxidizing archaeon from soil and a member of the archaeal phylum Thaumarchaeota.</title>
        <authorList>
            <person name="Stieglmeier M."/>
            <person name="Klingl A."/>
            <person name="Alves R.J."/>
            <person name="Rittmann S.K."/>
            <person name="Melcher M."/>
            <person name="Leisch N."/>
            <person name="Schleper C."/>
        </authorList>
    </citation>
    <scope>NUCLEOTIDE SEQUENCE [LARGE SCALE GENOMIC DNA]</scope>
    <source>
        <strain evidence="1">EN76</strain>
    </source>
</reference>
<dbReference type="AlphaFoldDB" id="A0A060HP54"/>
<evidence type="ECO:0000313" key="2">
    <source>
        <dbReference type="Proteomes" id="UP000027093"/>
    </source>
</evidence>